<evidence type="ECO:0000259" key="6">
    <source>
        <dbReference type="Pfam" id="PF17902"/>
    </source>
</evidence>
<keyword evidence="5" id="KW-0732">Signal</keyword>
<evidence type="ECO:0000256" key="2">
    <source>
        <dbReference type="ARBA" id="ARBA00022737"/>
    </source>
</evidence>
<dbReference type="GO" id="GO:0005198">
    <property type="term" value="F:structural molecule activity"/>
    <property type="evidence" value="ECO:0007669"/>
    <property type="project" value="TreeGrafter"/>
</dbReference>
<dbReference type="GO" id="GO:0042060">
    <property type="term" value="P:wound healing"/>
    <property type="evidence" value="ECO:0007669"/>
    <property type="project" value="TreeGrafter"/>
</dbReference>
<dbReference type="Gene3D" id="3.30.420.10">
    <property type="entry name" value="Ribonuclease H-like superfamily/Ribonuclease H"/>
    <property type="match status" value="1"/>
</dbReference>
<keyword evidence="3" id="KW-0175">Coiled coil</keyword>
<dbReference type="InterPro" id="IPR041615">
    <property type="entry name" value="Desmoplakin_SH3"/>
</dbReference>
<feature type="compositionally biased region" description="Low complexity" evidence="4">
    <location>
        <begin position="501"/>
        <end position="510"/>
    </location>
</feature>
<dbReference type="InterPro" id="IPR036397">
    <property type="entry name" value="RNaseH_sf"/>
</dbReference>
<accession>A0A1I8I886</accession>
<dbReference type="SUPFAM" id="SSF53098">
    <property type="entry name" value="Ribonuclease H-like"/>
    <property type="match status" value="1"/>
</dbReference>
<evidence type="ECO:0000256" key="4">
    <source>
        <dbReference type="SAM" id="MobiDB-lite"/>
    </source>
</evidence>
<dbReference type="InterPro" id="IPR012337">
    <property type="entry name" value="RNaseH-like_sf"/>
</dbReference>
<dbReference type="InterPro" id="IPR043197">
    <property type="entry name" value="Plakin"/>
</dbReference>
<organism evidence="7 8">
    <name type="scientific">Macrostomum lignano</name>
    <dbReference type="NCBI Taxonomy" id="282301"/>
    <lineage>
        <taxon>Eukaryota</taxon>
        <taxon>Metazoa</taxon>
        <taxon>Spiralia</taxon>
        <taxon>Lophotrochozoa</taxon>
        <taxon>Platyhelminthes</taxon>
        <taxon>Rhabditophora</taxon>
        <taxon>Macrostomorpha</taxon>
        <taxon>Macrostomida</taxon>
        <taxon>Macrostomidae</taxon>
        <taxon>Macrostomum</taxon>
    </lineage>
</organism>
<feature type="domain" description="Desmoplakin SH3" evidence="6">
    <location>
        <begin position="1848"/>
        <end position="1912"/>
    </location>
</feature>
<feature type="compositionally biased region" description="Polar residues" evidence="4">
    <location>
        <begin position="446"/>
        <end position="473"/>
    </location>
</feature>
<dbReference type="Pfam" id="PF13306">
    <property type="entry name" value="LRR_5"/>
    <property type="match status" value="7"/>
</dbReference>
<feature type="signal peptide" evidence="5">
    <location>
        <begin position="1"/>
        <end position="20"/>
    </location>
</feature>
<feature type="region of interest" description="Disordered" evidence="4">
    <location>
        <begin position="4388"/>
        <end position="4429"/>
    </location>
</feature>
<dbReference type="Gene3D" id="1.20.58.60">
    <property type="match status" value="1"/>
</dbReference>
<feature type="compositionally biased region" description="Low complexity" evidence="4">
    <location>
        <begin position="54"/>
        <end position="65"/>
    </location>
</feature>
<dbReference type="GO" id="GO:0005737">
    <property type="term" value="C:cytoplasm"/>
    <property type="evidence" value="ECO:0007669"/>
    <property type="project" value="TreeGrafter"/>
</dbReference>
<feature type="compositionally biased region" description="Low complexity" evidence="4">
    <location>
        <begin position="523"/>
        <end position="542"/>
    </location>
</feature>
<dbReference type="Proteomes" id="UP000095280">
    <property type="component" value="Unplaced"/>
</dbReference>
<dbReference type="GO" id="GO:0003676">
    <property type="term" value="F:nucleic acid binding"/>
    <property type="evidence" value="ECO:0007669"/>
    <property type="project" value="InterPro"/>
</dbReference>
<evidence type="ECO:0000313" key="8">
    <source>
        <dbReference type="WBParaSite" id="maker-uti_cns_0010382-snap-gene-0.2-mRNA-1"/>
    </source>
</evidence>
<dbReference type="GO" id="GO:0045104">
    <property type="term" value="P:intermediate filament cytoskeleton organization"/>
    <property type="evidence" value="ECO:0007669"/>
    <property type="project" value="InterPro"/>
</dbReference>
<dbReference type="PANTHER" id="PTHR23169">
    <property type="entry name" value="ENVOPLAKIN"/>
    <property type="match status" value="1"/>
</dbReference>
<evidence type="ECO:0000256" key="3">
    <source>
        <dbReference type="SAM" id="Coils"/>
    </source>
</evidence>
<dbReference type="Gene3D" id="2.30.30.40">
    <property type="entry name" value="SH3 Domains"/>
    <property type="match status" value="1"/>
</dbReference>
<sequence>VSGIISLAAIFLSWCSLLLAKSSKLLNLSNSDTAASTAATSRASVAEASDLTSESSSVSLNEPHSTASCSAFSPTPAAPEHSRHRQLLARWSLAPKLNRLCCSADTPRSSNTAAASASLPQSAINSAALARLPAALAGLSSPLQKSAALNDAELALLCVHLGRLLQAPHGLRSRVWQLAVAVRSLRLDCRPLHAFTSFCYPAHVELIQIVESLVLGHRLVEIIDTVGCGKTFDQSELARLEHVIIGSELKQIVALSLFTQLCEFVGSFNELARIAKQNGQFGSTACGTGDTVLSTEVVCCLLLTGCLHQSGRNAELADFAVKLSCLLKAVNGFGLVRLAKTVGSILIAIRLLTHKKTQGFTQGSCRATGLTGLWRRQPIRSLDFCLGPTGYELRPEVNLCVSGGTSGHGSEEQRFMKYSFTSDASVAAGAPTEGGTAAQLDIRNTGASCDSHSAPAATQDNTEVGWTTGQQDNKTSKKKACRISRYKAFLQRKAKERRSAKAAPPATSEEGAGGAGPARRSEASGAAKAPGAAGSSRGGTSARVETPTAAEGSKAEDVGQTTKPKRTYAAMAKWQPALIIPGQGTPPSVKQLDQIWRRLYSHRVKLALSGTIIQDLKTKVEDHALHIQPASLLSKQPVWTAALQDAEAESLRLEYGAVNVFIYREDERPRTHRHRAWIPAHSSITKADELRHLLVATNPELPASGVVAPENISKPGGDGFTAILGLLDSWMLAQIRRAFGATWGLTPASGGFTLPLGEEMKTTRRLLDVGVPTQKQFAFKKRNLRPHGDLSLRDLEAAGGLLTLSDEIPSTLCPPLKFKTSIPPRHEARDNWKLWRTVATFSQHTGICSTVFQNEVLAISSCAMELYNQRVWGKEIIFHSNSQAAIHDLERTTTCSCTVFDCIGQLNRLSASNRVSLRWILGHSGHPGNELADRLAKAGSTGSFTGPLPWINEPTTPVNIPDFRASVLRYRGRMSRVADANSCVNRADYSRVSSDGEVKRLMSKALNHRRNKQQLFLSIINVGEKELDKFFDSAIVSLEIPHAEKERCAFGLVTNFGSKLFKMNIASYAVINSSECFSFFIAKLHNGNTPEERNVQQQHLQHRLAEAGFDHVLVSLRERRRAVNCRHITPLALRSDHRLLVSDLLVYNPLYRPPKQPLQRYYRALKETQARRHCASAFVSALGEVSAAVRAVPLKRPAQRRQPVGQDDPAIRQARAELEKLRLSRWPTREAEETLAAVYLQRQQAAVDDAIQAAEAAHPAQPGRRYSEKRAARLREFFAAILNAPPFPLPNDRPPRDAVAGRGEFQCSNSQHSRGRALGPDEVPIEALRLHCVAREVASVMNRQNGFRPHRGAVQAQILALRRVIEEARTRQSSLIALFIDFRKDFDSVVRAVLPMVLRAHVPEQLISAFMALYHGTNAALLTPDGLSDFFETSSEVFQGDTCSSWCLTGCCGLLSLFTKTASCCSDAVLGYADNLALLSSIVEGAQRQLDRLVSIAASVAAWWSTRRKPSCSAVPDDVEAEIFCRGAYGQVTSCQQFVYLVGLVPDFREDLQRRRHIIRAESYCPEPVQEVLLLTLQAPYRRGRRALGVSSTACWLTLAPRTLPAAYGPNLGRLRQDSSSSIMASAGPDKMEQRVQSWLADNKSGFEQPIFGCTQQALARQDKVQQTLLTQIHRLERQIELSSEQLTACSTQLEQARSEVGVNQDAIRYLGRISALENVFLEASNQVTEQAISMAQVQDDFVIGGKKMLSDVVTQSWEWVSKLGELMQLHLKNSADYHSFYHNANELDGLLNSRRANNNQVVGSIPPSGLPASMHRMNTVLSDNLSQFLFLWQRTDDLVSKSHSVVPVYRRTHPVESGYPGRNIHRFDDGENVLQDAEEVTVLDNSHPMTWQVKKSNGTVMQVPSICIWLPPPDTEAVEVSYAVRRKLLNTWAALLSKLRAWIVDFYTSYLQLLGSSTVRVKANVLTAFEDFLNQVEQATTDVFSDTDNCYQLAQSIRDVRANLTEWTGGEEPPSVKESEVPLLHSLLKKLLEHMRHWKYFNEQMEFAQDDRKQLMQESSRIMSAFHTLSRIQDESRSQLEELQNKMEEWRLYTPMSVESRRSSTMRVEMLEVAQKLQEEEEARSTSTLVADNYEQANRTGDSSADIVFESGGTGDPDRDRQLADWLGNLQSKGVEAASQTDWTVTDERALGVIERAKQEQNVASRADTVVIVEEKRLASTPANWVSAYSEYREQQAPRAAELEGHAVRQLVYNYIEENTSEVKLYLHSKHPALIVNSSSVHCQDTVVNSGCAGSSVQDKDDSVDAVLRQHQRSVPRQISTDEALVVARPNTRGRGLQTVKEGDLPMISNSLVAFEMPIYTTLLDVREDTTNSSSQTWRPRISNTECSAELLTVDTAVSWHPIQIAVGRGVFQEIDTASTPAQTSRETVVGSSGVFRELALQNSFAVAEPLSYTEFAQTDAPLIFNQSAHLEAQYVTTTAAFAPPRTRESSMQTTPGFYSATSCHAELLYFDSMVKKYEPIIATASTAACQEIKVQSTHVDSKPEVSTAGIKFAQAATSSGVYREIHEQHDHVHAKVLVSSTQCSLEQNSQQAFVTAKPDLTSTGVYREVENSDNSVRWRFNNPLSETAANRAIQQTENSVATEAQKISTTDASKETRYFDCAVRTEIRSGDAVVKARPFVTAMGVYDEIDTEDAIVNKKQTIVFSNTQSHFEQLHTETTFKTFTPKSTNSVSVRPQLAATVACAEKQPAVAASGVFREVRLQDSLVHFKDKIDVTGSGCFRETSYNESRVRFKEEIAVTGSGCFRETSYNESRVRFKEEIAVTGSGCFRETSYNESRVRFKEEIAVTGSGCFREMSLNESRVQFKEEIAVTGSGCFRETSYNESRVRFKEEIAVTGSGCFREMSLNESRVQFKEEIAVTGSGCFRETSYNESRVQFKEEIAVTGSGCFRETSYNESRVRFKEEIAVTGSGCFRETSYNESRVRFKEEIAVTGSGCFREMSLNESRVQFKEEIAVTGSGCFRETSYNESRVRFKEEIAVTGSGCFREMSLNESRVQFKEEIAVTGSGCFRETSYNESRVRFKEEIAVTGSGCFREMSLNESRVQFKEEIAVTGSGCFRETSYNESRVRFKEEIAVTGSGCFREMSLNESRVQFKEEIAVTGSGCFRETSYNESRVQFKEEIAVTGSGCFRETSYNESRVRFKEEIAVTGSGCFRETSYNESRVRFKEEIAVTGSGCFREMSLNESRVQFKEEIAVTGSECRFKEEIAVTGSGCFRETSYNESRVRFKEEIAVTGSGCFRETSYNESRVRFKEEIAVTGSGCFREMSLNESRVQFKEEIAVTGSGCFRETSYNESRVRFKEEIAVTGSGCFREMSLNESRVQFKEEIAVTGSGCFRETSYNESRVQFKEEIAVTGSVQGGDRFREMSECFKEEIAVTGSGCFRETSYNESRVRFKEEIAVTGSGCFREMSLNESRVQFKEEIAVTGSGCFRETSYNESRVRFKEEIAVTGSGCFRETSYNESRVRFKEEIAVTGSGCFRETSYNESRVRFKEEIAVTGSGCFREMSLNESRVQFKEEIAVTGSGCFRETSYNESRVRFKEEIAVTGSGCFRETSYNESRVRFKEEIAVTGSGCFREMSLNESRVQFKEEIAVTGSGCFREMSLNESRVQFKEEIAVTGSGCFRETSYNESRVRFKEEIAVTGSGCFRETSYNESRVRFKEEIAVTGSGCFRETSYNESRVRFKEEIAVTGSGCFRETSYNESRVRFKEEIAVTGSGCFRETSYNESRVRFKEEIAVTGSGCFREMSLNESRVQFKEEIAVTGSGCFRETSYNESRVRFKEEIPVTGSGFCFELDFISANVVAVDEVVLSATHASLEIKVQDAETDNDEYVQRNRNYRKQHAARSNCFCQHHRLLQRDTTKRKRVHFKEEIAVTGSGCFREMSLNESRVQFKEEIAVTGSGCFREMSLNESREEIAVTGSGCFRETSYNESRVRFKEEIAVTGSGCFRETSYNESRVRFKEEIAVTGSGCFRETSYNESRVRFKEEIAVTGSGCFRETSYNESRVRFKEEIAVTGSGCFRETSYNESRVRFKEEIAVTGSGCFRETSYNESRVQFKEEIAVTGSGCFRETSYNESRVRFKEEIAVTGSGCFRETSYNESRVQFKEEIAVTGSDESRVRFKEEIAVTGSGCFRETSYNESRVRFKEEIAVTGSGCFREMSLNESRFKEEIAVTGSGCFRETSYNESRVRFKEEIAVTGSGCFREDESQREQSAVQGGDRRETGSGCFRETSYNESRRDELQREQSAIQEEIAVTGSGCFRETSYNESRVRFKEEIAVTGSGCFREMSLNESRVQFKEEDRVTGSGCFRETSYNESRVRFKEEIAEGASETLGSGCFRPESAGGSESSKEEQSAVQGGDRRDREAGCFRETS</sequence>
<feature type="region of interest" description="Disordered" evidence="4">
    <location>
        <begin position="492"/>
        <end position="563"/>
    </location>
</feature>
<evidence type="ECO:0000256" key="5">
    <source>
        <dbReference type="SAM" id="SignalP"/>
    </source>
</evidence>
<dbReference type="GO" id="GO:0016020">
    <property type="term" value="C:membrane"/>
    <property type="evidence" value="ECO:0007669"/>
    <property type="project" value="TreeGrafter"/>
</dbReference>
<keyword evidence="7" id="KW-1185">Reference proteome</keyword>
<feature type="compositionally biased region" description="Basic and acidic residues" evidence="4">
    <location>
        <begin position="4404"/>
        <end position="4429"/>
    </location>
</feature>
<name>A0A1I8I886_9PLAT</name>
<keyword evidence="1" id="KW-0597">Phosphoprotein</keyword>
<feature type="region of interest" description="Disordered" evidence="4">
    <location>
        <begin position="1289"/>
        <end position="1318"/>
    </location>
</feature>
<evidence type="ECO:0000313" key="7">
    <source>
        <dbReference type="Proteomes" id="UP000095280"/>
    </source>
</evidence>
<feature type="region of interest" description="Disordered" evidence="4">
    <location>
        <begin position="54"/>
        <end position="78"/>
    </location>
</feature>
<feature type="region of interest" description="Disordered" evidence="4">
    <location>
        <begin position="446"/>
        <end position="480"/>
    </location>
</feature>
<keyword evidence="2" id="KW-0677">Repeat</keyword>
<dbReference type="Pfam" id="PF17902">
    <property type="entry name" value="SH3_10"/>
    <property type="match status" value="1"/>
</dbReference>
<dbReference type="GO" id="GO:0005882">
    <property type="term" value="C:intermediate filament"/>
    <property type="evidence" value="ECO:0007669"/>
    <property type="project" value="TreeGrafter"/>
</dbReference>
<proteinExistence type="predicted"/>
<dbReference type="InterPro" id="IPR026906">
    <property type="entry name" value="LRR_5"/>
</dbReference>
<dbReference type="WBParaSite" id="maker-uti_cns_0010382-snap-gene-0.2-mRNA-1">
    <property type="protein sequence ID" value="maker-uti_cns_0010382-snap-gene-0.2-mRNA-1"/>
    <property type="gene ID" value="maker-uti_cns_0010382-snap-gene-0.2"/>
</dbReference>
<feature type="chain" id="PRO_5009320763" evidence="5">
    <location>
        <begin position="21"/>
        <end position="4429"/>
    </location>
</feature>
<evidence type="ECO:0000256" key="1">
    <source>
        <dbReference type="ARBA" id="ARBA00022553"/>
    </source>
</evidence>
<dbReference type="PANTHER" id="PTHR23169:SF23">
    <property type="entry name" value="SHORT STOP, ISOFORM H"/>
    <property type="match status" value="1"/>
</dbReference>
<feature type="region of interest" description="Disordered" evidence="4">
    <location>
        <begin position="2137"/>
        <end position="2160"/>
    </location>
</feature>
<protein>
    <submittedName>
        <fullName evidence="8">RNase H domain-containing protein</fullName>
    </submittedName>
</protein>
<reference evidence="8" key="1">
    <citation type="submission" date="2016-11" db="UniProtKB">
        <authorList>
            <consortium name="WormBaseParasite"/>
        </authorList>
    </citation>
    <scope>IDENTIFICATION</scope>
</reference>
<feature type="region of interest" description="Disordered" evidence="4">
    <location>
        <begin position="4264"/>
        <end position="4285"/>
    </location>
</feature>
<feature type="coiled-coil region" evidence="3">
    <location>
        <begin position="3872"/>
        <end position="3899"/>
    </location>
</feature>